<dbReference type="InterPro" id="IPR039470">
    <property type="entry name" value="Nuc_deoxyri_tr2"/>
</dbReference>
<dbReference type="Pfam" id="PF15891">
    <property type="entry name" value="Nuc_deoxyri_tr2"/>
    <property type="match status" value="2"/>
</dbReference>
<dbReference type="Proteomes" id="UP001209570">
    <property type="component" value="Unassembled WGS sequence"/>
</dbReference>
<feature type="region of interest" description="Disordered" evidence="1">
    <location>
        <begin position="1"/>
        <end position="69"/>
    </location>
</feature>
<sequence length="510" mass="56042">MASFLPPPPTPSPPRTPTDLDLGRACNPKAPPSRAVSLDPAALHSSHELLDEFDAEPTTANSAPASHRLPSHAFARAKTRSYTSPHLVAPRAAAGSPAGDPSSHHPRRKVTINAPAAAVEAQLEPIPVIPVDVFLGGSCNPTTWRRDVAVPMLREAGISYFNPQVDEWYEELVAEETRAKEGAKFLLIVIDNSTRAIVSINESVEYICRGRRLVLVVQNLAIGTKVDGVELTAAELADLNGARECLRRLAVKRGVAVCDDVTSAVDEIIACLDENPRAFAPEVPRLRKRSSIILNEWAGQFRPRRNTSRSWSSTSLLSVVSGSDDNDECEATSPDDGSPDHAIVKHMGTARGGSVYLGGNLQATSWREKVAVPRLQKAGIPFYIPYQDYLSRELQRLSTRQPVSMGERWLEMEMARDNAELILFVIPDRSRSIAAMAEAVELICNDHAMLLVLEPLSAECELDDGCRLIGREYKDLARARVYLQEMAERHDVEVFQSVQSALDTLIRRLE</sequence>
<organism evidence="2 3">
    <name type="scientific">Pythium insidiosum</name>
    <name type="common">Pythiosis disease agent</name>
    <dbReference type="NCBI Taxonomy" id="114742"/>
    <lineage>
        <taxon>Eukaryota</taxon>
        <taxon>Sar</taxon>
        <taxon>Stramenopiles</taxon>
        <taxon>Oomycota</taxon>
        <taxon>Peronosporomycetes</taxon>
        <taxon>Pythiales</taxon>
        <taxon>Pythiaceae</taxon>
        <taxon>Pythium</taxon>
    </lineage>
</organism>
<evidence type="ECO:0000313" key="3">
    <source>
        <dbReference type="Proteomes" id="UP001209570"/>
    </source>
</evidence>
<dbReference type="PANTHER" id="PTHR36300">
    <property type="entry name" value="RAW, ISOFORM A"/>
    <property type="match status" value="1"/>
</dbReference>
<protein>
    <submittedName>
        <fullName evidence="2">Uncharacterized protein</fullName>
    </submittedName>
</protein>
<proteinExistence type="predicted"/>
<dbReference type="AlphaFoldDB" id="A0AAD5M8A8"/>
<dbReference type="Gene3D" id="3.40.50.450">
    <property type="match status" value="2"/>
</dbReference>
<gene>
    <name evidence="2" type="ORF">P43SY_006349</name>
</gene>
<dbReference type="EMBL" id="JAKCXM010000224">
    <property type="protein sequence ID" value="KAJ0398217.1"/>
    <property type="molecule type" value="Genomic_DNA"/>
</dbReference>
<name>A0AAD5M8A8_PYTIN</name>
<evidence type="ECO:0000313" key="2">
    <source>
        <dbReference type="EMBL" id="KAJ0398217.1"/>
    </source>
</evidence>
<reference evidence="2" key="1">
    <citation type="submission" date="2021-12" db="EMBL/GenBank/DDBJ databases">
        <title>Prjna785345.</title>
        <authorList>
            <person name="Rujirawat T."/>
            <person name="Krajaejun T."/>
        </authorList>
    </citation>
    <scope>NUCLEOTIDE SEQUENCE</scope>
    <source>
        <strain evidence="2">Pi057C3</strain>
    </source>
</reference>
<evidence type="ECO:0000256" key="1">
    <source>
        <dbReference type="SAM" id="MobiDB-lite"/>
    </source>
</evidence>
<dbReference type="GO" id="GO:0005886">
    <property type="term" value="C:plasma membrane"/>
    <property type="evidence" value="ECO:0007669"/>
    <property type="project" value="TreeGrafter"/>
</dbReference>
<accession>A0AAD5M8A8</accession>
<comment type="caution">
    <text evidence="2">The sequence shown here is derived from an EMBL/GenBank/DDBJ whole genome shotgun (WGS) entry which is preliminary data.</text>
</comment>
<dbReference type="PANTHER" id="PTHR36300:SF1">
    <property type="entry name" value="RAW, ISOFORM A"/>
    <property type="match status" value="1"/>
</dbReference>
<feature type="compositionally biased region" description="Pro residues" evidence="1">
    <location>
        <begin position="1"/>
        <end position="16"/>
    </location>
</feature>
<keyword evidence="3" id="KW-1185">Reference proteome</keyword>
<feature type="region of interest" description="Disordered" evidence="1">
    <location>
        <begin position="319"/>
        <end position="340"/>
    </location>
</feature>